<keyword evidence="3" id="KW-0862">Zinc</keyword>
<dbReference type="GO" id="GO:0008270">
    <property type="term" value="F:zinc ion binding"/>
    <property type="evidence" value="ECO:0007669"/>
    <property type="project" value="UniProtKB-KW"/>
</dbReference>
<organism evidence="6 7">
    <name type="scientific">Amoebophilus asiaticus (strain 5a2)</name>
    <dbReference type="NCBI Taxonomy" id="452471"/>
    <lineage>
        <taxon>Bacteria</taxon>
        <taxon>Pseudomonadati</taxon>
        <taxon>Bacteroidota</taxon>
        <taxon>Cytophagia</taxon>
        <taxon>Cytophagales</taxon>
        <taxon>Amoebophilaceae</taxon>
        <taxon>Candidatus Amoebophilus</taxon>
    </lineage>
</organism>
<keyword evidence="2" id="KW-0863">Zinc-finger</keyword>
<keyword evidence="7" id="KW-1185">Reference proteome</keyword>
<dbReference type="Gene3D" id="1.20.120.910">
    <property type="entry name" value="DksA, coiled-coil domain"/>
    <property type="match status" value="1"/>
</dbReference>
<dbReference type="SUPFAM" id="SSF109635">
    <property type="entry name" value="DnaK suppressor protein DksA, alpha-hairpin domain"/>
    <property type="match status" value="1"/>
</dbReference>
<dbReference type="InterPro" id="IPR000962">
    <property type="entry name" value="Znf_DskA_TraR"/>
</dbReference>
<evidence type="ECO:0000259" key="5">
    <source>
        <dbReference type="Pfam" id="PF01258"/>
    </source>
</evidence>
<dbReference type="Pfam" id="PF01258">
    <property type="entry name" value="zf-dskA_traR"/>
    <property type="match status" value="1"/>
</dbReference>
<dbReference type="Proteomes" id="UP000001227">
    <property type="component" value="Chromosome"/>
</dbReference>
<evidence type="ECO:0000256" key="4">
    <source>
        <dbReference type="PROSITE-ProRule" id="PRU00510"/>
    </source>
</evidence>
<dbReference type="STRING" id="452471.Aasi_0429"/>
<dbReference type="RefSeq" id="WP_012472608.1">
    <property type="nucleotide sequence ID" value="NC_010830.1"/>
</dbReference>
<name>B3ERJ3_AMOA5</name>
<proteinExistence type="predicted"/>
<evidence type="ECO:0000256" key="3">
    <source>
        <dbReference type="ARBA" id="ARBA00022833"/>
    </source>
</evidence>
<feature type="domain" description="Zinc finger DksA/TraR C4-type" evidence="5">
    <location>
        <begin position="90"/>
        <end position="124"/>
    </location>
</feature>
<keyword evidence="1" id="KW-0479">Metal-binding</keyword>
<evidence type="ECO:0000256" key="2">
    <source>
        <dbReference type="ARBA" id="ARBA00022771"/>
    </source>
</evidence>
<sequence length="128" mass="14963">MEERKQNKYSIKELKEFEKLILEKLDKARKELVFIQEALDKSNDNSVEVSVKLLEEVPDTVEKENLGILIDRQRKYIVHLENALTRIQNGTYGVCTVTGELIDKDRLKVVPHSRHSVFAKRAKEEKEK</sequence>
<reference evidence="6 7" key="1">
    <citation type="journal article" date="2010" name="J. Bacteriol.">
        <title>The genome of the amoeba symbiont 'Candidatus Amoebophilus asiaticus' reveals common mechanisms for host cell interaction among amoeba-associated bacteria.</title>
        <authorList>
            <person name="Schmitz-Esser S."/>
            <person name="Tischler P."/>
            <person name="Arnold R."/>
            <person name="Montanaro J."/>
            <person name="Wagner M."/>
            <person name="Rattei T."/>
            <person name="Horn M."/>
        </authorList>
    </citation>
    <scope>NUCLEOTIDE SEQUENCE [LARGE SCALE GENOMIC DNA]</scope>
    <source>
        <strain evidence="6 7">5a2</strain>
    </source>
</reference>
<dbReference type="PROSITE" id="PS51128">
    <property type="entry name" value="ZF_DKSA_2"/>
    <property type="match status" value="1"/>
</dbReference>
<dbReference type="HOGENOM" id="CLU_043144_3_1_10"/>
<dbReference type="KEGG" id="aas:Aasi_0429"/>
<dbReference type="EMBL" id="CP001102">
    <property type="protein sequence ID" value="ACE05845.1"/>
    <property type="molecule type" value="Genomic_DNA"/>
</dbReference>
<dbReference type="eggNOG" id="COG1734">
    <property type="taxonomic scope" value="Bacteria"/>
</dbReference>
<evidence type="ECO:0000256" key="1">
    <source>
        <dbReference type="ARBA" id="ARBA00022723"/>
    </source>
</evidence>
<evidence type="ECO:0000313" key="6">
    <source>
        <dbReference type="EMBL" id="ACE05845.1"/>
    </source>
</evidence>
<gene>
    <name evidence="6" type="ordered locus">Aasi_0429</name>
</gene>
<protein>
    <recommendedName>
        <fullName evidence="5">Zinc finger DksA/TraR C4-type domain-containing protein</fullName>
    </recommendedName>
</protein>
<feature type="zinc finger region" description="dksA C4-type" evidence="4">
    <location>
        <begin position="95"/>
        <end position="119"/>
    </location>
</feature>
<accession>B3ERJ3</accession>
<dbReference type="OrthoDB" id="9811543at2"/>
<dbReference type="AlphaFoldDB" id="B3ERJ3"/>
<evidence type="ECO:0000313" key="7">
    <source>
        <dbReference type="Proteomes" id="UP000001227"/>
    </source>
</evidence>
<dbReference type="PANTHER" id="PTHR33823">
    <property type="entry name" value="RNA POLYMERASE-BINDING TRANSCRIPTION FACTOR DKSA-RELATED"/>
    <property type="match status" value="1"/>
</dbReference>
<dbReference type="PANTHER" id="PTHR33823:SF2">
    <property type="entry name" value="RNA POLYMERASE-BINDING TRANSCRIPTION FACTOR DKSA"/>
    <property type="match status" value="1"/>
</dbReference>
<dbReference type="InterPro" id="IPR037187">
    <property type="entry name" value="DnaK_N"/>
</dbReference>